<keyword evidence="2" id="KW-1185">Reference proteome</keyword>
<gene>
    <name evidence="1" type="ORF">IEQ34_000675</name>
</gene>
<dbReference type="Proteomes" id="UP000775213">
    <property type="component" value="Unassembled WGS sequence"/>
</dbReference>
<dbReference type="InterPro" id="IPR033379">
    <property type="entry name" value="Acid_Pase_AS"/>
</dbReference>
<protein>
    <submittedName>
        <fullName evidence="1">Uncharacterized protein</fullName>
    </submittedName>
</protein>
<comment type="caution">
    <text evidence="1">The sequence shown here is derived from an EMBL/GenBank/DDBJ whole genome shotgun (WGS) entry which is preliminary data.</text>
</comment>
<dbReference type="PROSITE" id="PS00778">
    <property type="entry name" value="HIS_ACID_PHOSPHAT_2"/>
    <property type="match status" value="1"/>
</dbReference>
<dbReference type="AlphaFoldDB" id="A0AAV7HQ93"/>
<evidence type="ECO:0000313" key="2">
    <source>
        <dbReference type="Proteomes" id="UP000775213"/>
    </source>
</evidence>
<proteinExistence type="predicted"/>
<evidence type="ECO:0000313" key="1">
    <source>
        <dbReference type="EMBL" id="KAH0470952.1"/>
    </source>
</evidence>
<accession>A0AAV7HQ93</accession>
<sequence length="360" mass="37468">MEEFLRGECSIFSAPLSVSLSHDNPVLPVGNAKSNTIIVSSLVINEEQIVGGSNELDVSVADVRNDAGLPVEVTVQVDAGVVSRPGPSSVIGDNVLLGCGEVVVELSLVRLGSSKPVALDPVGPVISDTEIVDVDGVNEDFCNPVGSDVFGGPKEGICNNMGDMSPIPCLVNHVSINGDVDDDVEEDYCSDSLKPCSLAQNSIVDNSQDVVVILDSSPLGPDVVCPVVSLGGLVENLNVGVPCDALALKGVEDSIGALHDGTVVEDAISPSVNLPLPTAVVDIPISVVSNAELKAHLALSVSNSSLDHPDWLNGSDVDVGELANDFQDFQDMYNFMANHIVDHAFSSGADKRGKSKPKKK</sequence>
<name>A0AAV7HQ93_DENCH</name>
<dbReference type="EMBL" id="JAGFBR010000001">
    <property type="protein sequence ID" value="KAH0470952.1"/>
    <property type="molecule type" value="Genomic_DNA"/>
</dbReference>
<organism evidence="1 2">
    <name type="scientific">Dendrobium chrysotoxum</name>
    <name type="common">Orchid</name>
    <dbReference type="NCBI Taxonomy" id="161865"/>
    <lineage>
        <taxon>Eukaryota</taxon>
        <taxon>Viridiplantae</taxon>
        <taxon>Streptophyta</taxon>
        <taxon>Embryophyta</taxon>
        <taxon>Tracheophyta</taxon>
        <taxon>Spermatophyta</taxon>
        <taxon>Magnoliopsida</taxon>
        <taxon>Liliopsida</taxon>
        <taxon>Asparagales</taxon>
        <taxon>Orchidaceae</taxon>
        <taxon>Epidendroideae</taxon>
        <taxon>Malaxideae</taxon>
        <taxon>Dendrobiinae</taxon>
        <taxon>Dendrobium</taxon>
    </lineage>
</organism>
<reference evidence="1 2" key="1">
    <citation type="journal article" date="2021" name="Hortic Res">
        <title>Chromosome-scale assembly of the Dendrobium chrysotoxum genome enhances the understanding of orchid evolution.</title>
        <authorList>
            <person name="Zhang Y."/>
            <person name="Zhang G.Q."/>
            <person name="Zhang D."/>
            <person name="Liu X.D."/>
            <person name="Xu X.Y."/>
            <person name="Sun W.H."/>
            <person name="Yu X."/>
            <person name="Zhu X."/>
            <person name="Wang Z.W."/>
            <person name="Zhao X."/>
            <person name="Zhong W.Y."/>
            <person name="Chen H."/>
            <person name="Yin W.L."/>
            <person name="Huang T."/>
            <person name="Niu S.C."/>
            <person name="Liu Z.J."/>
        </authorList>
    </citation>
    <scope>NUCLEOTIDE SEQUENCE [LARGE SCALE GENOMIC DNA]</scope>
    <source>
        <strain evidence="1">Lindl</strain>
    </source>
</reference>